<comment type="caution">
    <text evidence="5">The sequence shown here is derived from an EMBL/GenBank/DDBJ whole genome shotgun (WGS) entry which is preliminary data.</text>
</comment>
<dbReference type="InterPro" id="IPR013708">
    <property type="entry name" value="Shikimate_DH-bd_N"/>
</dbReference>
<dbReference type="PANTHER" id="PTHR21089">
    <property type="entry name" value="SHIKIMATE DEHYDROGENASE"/>
    <property type="match status" value="1"/>
</dbReference>
<dbReference type="Gene3D" id="3.40.50.10860">
    <property type="entry name" value="Leucine Dehydrogenase, chain A, domain 1"/>
    <property type="match status" value="1"/>
</dbReference>
<evidence type="ECO:0000256" key="1">
    <source>
        <dbReference type="ARBA" id="ARBA00004871"/>
    </source>
</evidence>
<organism evidence="5 6">
    <name type="scientific">Hydrogenophaga atypica</name>
    <dbReference type="NCBI Taxonomy" id="249409"/>
    <lineage>
        <taxon>Bacteria</taxon>
        <taxon>Pseudomonadati</taxon>
        <taxon>Pseudomonadota</taxon>
        <taxon>Betaproteobacteria</taxon>
        <taxon>Burkholderiales</taxon>
        <taxon>Comamonadaceae</taxon>
        <taxon>Hydrogenophaga</taxon>
    </lineage>
</organism>
<dbReference type="InterPro" id="IPR046346">
    <property type="entry name" value="Aminoacid_DH-like_N_sf"/>
</dbReference>
<proteinExistence type="predicted"/>
<gene>
    <name evidence="5" type="ORF">ACFQPB_20795</name>
</gene>
<dbReference type="SUPFAM" id="SSF53223">
    <property type="entry name" value="Aminoacid dehydrogenase-like, N-terminal domain"/>
    <property type="match status" value="1"/>
</dbReference>
<dbReference type="RefSeq" id="WP_382227539.1">
    <property type="nucleotide sequence ID" value="NZ_JBHTCA010000028.1"/>
</dbReference>
<dbReference type="SUPFAM" id="SSF51735">
    <property type="entry name" value="NAD(P)-binding Rossmann-fold domains"/>
    <property type="match status" value="1"/>
</dbReference>
<keyword evidence="3" id="KW-0057">Aromatic amino acid biosynthesis</keyword>
<feature type="domain" description="Shikimate dehydrogenase substrate binding N-terminal" evidence="4">
    <location>
        <begin position="20"/>
        <end position="101"/>
    </location>
</feature>
<dbReference type="Pfam" id="PF08501">
    <property type="entry name" value="Shikimate_dh_N"/>
    <property type="match status" value="1"/>
</dbReference>
<protein>
    <submittedName>
        <fullName evidence="5">Shikimate dehydrogenase family protein</fullName>
    </submittedName>
</protein>
<dbReference type="CDD" id="cd01065">
    <property type="entry name" value="NAD_bind_Shikimate_DH"/>
    <property type="match status" value="1"/>
</dbReference>
<sequence>MTHQPTPSIDGHTELIVHLGFPTQGFRSPRIYNPYFAAQGIRAVVVPMACRAHDLAQVLPALFRLDNVRGALITMPLKVAVVSLLDEVSMAVQVAGACNAVRRTVDGRLVGELFDGEGFVQGALRKGVVLKGARALVVGCGGVGRAIAAALAGEGLAELRLFDAQPTQSAELCQRLRAVYADLDVVQVAAPDPCDLDLVVNATPLGMYAQDPLPFQAERLSPHTLVGDVVLEPAVTPLIRAASAAGCRTQVGEDMLYEQIPAYLRFFGLPVTTPECLRQLAGR</sequence>
<dbReference type="InterPro" id="IPR022893">
    <property type="entry name" value="Shikimate_DH_fam"/>
</dbReference>
<dbReference type="PANTHER" id="PTHR21089:SF1">
    <property type="entry name" value="BIFUNCTIONAL 3-DEHYDROQUINATE DEHYDRATASE_SHIKIMATE DEHYDROGENASE, CHLOROPLASTIC"/>
    <property type="match status" value="1"/>
</dbReference>
<dbReference type="Proteomes" id="UP001596501">
    <property type="component" value="Unassembled WGS sequence"/>
</dbReference>
<evidence type="ECO:0000313" key="6">
    <source>
        <dbReference type="Proteomes" id="UP001596501"/>
    </source>
</evidence>
<dbReference type="Gene3D" id="3.40.50.720">
    <property type="entry name" value="NAD(P)-binding Rossmann-like Domain"/>
    <property type="match status" value="1"/>
</dbReference>
<name>A0ABW2QPH6_9BURK</name>
<accession>A0ABW2QPH6</accession>
<evidence type="ECO:0000256" key="2">
    <source>
        <dbReference type="ARBA" id="ARBA00023002"/>
    </source>
</evidence>
<evidence type="ECO:0000256" key="3">
    <source>
        <dbReference type="ARBA" id="ARBA00023141"/>
    </source>
</evidence>
<dbReference type="InterPro" id="IPR036291">
    <property type="entry name" value="NAD(P)-bd_dom_sf"/>
</dbReference>
<keyword evidence="6" id="KW-1185">Reference proteome</keyword>
<evidence type="ECO:0000259" key="4">
    <source>
        <dbReference type="Pfam" id="PF08501"/>
    </source>
</evidence>
<reference evidence="6" key="1">
    <citation type="journal article" date="2019" name="Int. J. Syst. Evol. Microbiol.">
        <title>The Global Catalogue of Microorganisms (GCM) 10K type strain sequencing project: providing services to taxonomists for standard genome sequencing and annotation.</title>
        <authorList>
            <consortium name="The Broad Institute Genomics Platform"/>
            <consortium name="The Broad Institute Genome Sequencing Center for Infectious Disease"/>
            <person name="Wu L."/>
            <person name="Ma J."/>
        </authorList>
    </citation>
    <scope>NUCLEOTIDE SEQUENCE [LARGE SCALE GENOMIC DNA]</scope>
    <source>
        <strain evidence="6">CGMCC 1.12371</strain>
    </source>
</reference>
<keyword evidence="3" id="KW-0028">Amino-acid biosynthesis</keyword>
<comment type="pathway">
    <text evidence="1">Metabolic intermediate biosynthesis; chorismate biosynthesis; chorismate from D-erythrose 4-phosphate and phosphoenolpyruvate: step 4/7.</text>
</comment>
<evidence type="ECO:0000313" key="5">
    <source>
        <dbReference type="EMBL" id="MFC7411309.1"/>
    </source>
</evidence>
<keyword evidence="2" id="KW-0560">Oxidoreductase</keyword>
<dbReference type="EMBL" id="JBHTCA010000028">
    <property type="protein sequence ID" value="MFC7411309.1"/>
    <property type="molecule type" value="Genomic_DNA"/>
</dbReference>